<dbReference type="AlphaFoldDB" id="C7ZI89"/>
<dbReference type="GeneID" id="9674345"/>
<evidence type="ECO:0000313" key="2">
    <source>
        <dbReference type="EMBL" id="EEU36218.1"/>
    </source>
</evidence>
<sequence>PNHDCRPGHGKEILQYQKRQPGKVIKNGIKLRILCVGDSITAGFGDTDENGYRQQLRKDLSSK</sequence>
<protein>
    <recommendedName>
        <fullName evidence="4">SGNH hydrolase-type esterase domain-containing protein</fullName>
    </recommendedName>
</protein>
<proteinExistence type="predicted"/>
<dbReference type="EMBL" id="GG698930">
    <property type="protein sequence ID" value="EEU36218.1"/>
    <property type="molecule type" value="Genomic_DNA"/>
</dbReference>
<name>C7ZI89_FUSV7</name>
<keyword evidence="3" id="KW-1185">Reference proteome</keyword>
<dbReference type="OrthoDB" id="2119228at2759"/>
<dbReference type="InParanoid" id="C7ZI89"/>
<feature type="region of interest" description="Disordered" evidence="1">
    <location>
        <begin position="44"/>
        <end position="63"/>
    </location>
</feature>
<dbReference type="Gene3D" id="3.40.50.1110">
    <property type="entry name" value="SGNH hydrolase"/>
    <property type="match status" value="1"/>
</dbReference>
<dbReference type="Proteomes" id="UP000005206">
    <property type="component" value="Chromosome 12"/>
</dbReference>
<feature type="non-terminal residue" evidence="2">
    <location>
        <position position="63"/>
    </location>
</feature>
<dbReference type="VEuPathDB" id="FungiDB:NECHADRAFT_9795"/>
<accession>C7ZI89</accession>
<organism evidence="2 3">
    <name type="scientific">Fusarium vanettenii (strain ATCC MYA-4622 / CBS 123669 / FGSC 9596 / NRRL 45880 / 77-13-4)</name>
    <name type="common">Fusarium solani subsp. pisi</name>
    <dbReference type="NCBI Taxonomy" id="660122"/>
    <lineage>
        <taxon>Eukaryota</taxon>
        <taxon>Fungi</taxon>
        <taxon>Dikarya</taxon>
        <taxon>Ascomycota</taxon>
        <taxon>Pezizomycotina</taxon>
        <taxon>Sordariomycetes</taxon>
        <taxon>Hypocreomycetidae</taxon>
        <taxon>Hypocreales</taxon>
        <taxon>Nectriaceae</taxon>
        <taxon>Fusarium</taxon>
        <taxon>Fusarium solani species complex</taxon>
        <taxon>Fusarium vanettenii</taxon>
    </lineage>
</organism>
<dbReference type="HOGENOM" id="CLU_2892086_0_0_1"/>
<dbReference type="RefSeq" id="XP_003041931.1">
    <property type="nucleotide sequence ID" value="XM_003041885.1"/>
</dbReference>
<reference evidence="2 3" key="1">
    <citation type="journal article" date="2009" name="PLoS Genet.">
        <title>The genome of Nectria haematococca: contribution of supernumerary chromosomes to gene expansion.</title>
        <authorList>
            <person name="Coleman J.J."/>
            <person name="Rounsley S.D."/>
            <person name="Rodriguez-Carres M."/>
            <person name="Kuo A."/>
            <person name="Wasmann C.C."/>
            <person name="Grimwood J."/>
            <person name="Schmutz J."/>
            <person name="Taga M."/>
            <person name="White G.J."/>
            <person name="Zhou S."/>
            <person name="Schwartz D.C."/>
            <person name="Freitag M."/>
            <person name="Ma L.J."/>
            <person name="Danchin E.G."/>
            <person name="Henrissat B."/>
            <person name="Coutinho P.M."/>
            <person name="Nelson D.R."/>
            <person name="Straney D."/>
            <person name="Napoli C.A."/>
            <person name="Barker B.M."/>
            <person name="Gribskov M."/>
            <person name="Rep M."/>
            <person name="Kroken S."/>
            <person name="Molnar I."/>
            <person name="Rensing C."/>
            <person name="Kennell J.C."/>
            <person name="Zamora J."/>
            <person name="Farman M.L."/>
            <person name="Selker E.U."/>
            <person name="Salamov A."/>
            <person name="Shapiro H."/>
            <person name="Pangilinan J."/>
            <person name="Lindquist E."/>
            <person name="Lamers C."/>
            <person name="Grigoriev I.V."/>
            <person name="Geiser D.M."/>
            <person name="Covert S.F."/>
            <person name="Temporini E."/>
            <person name="Vanetten H.D."/>
        </authorList>
    </citation>
    <scope>NUCLEOTIDE SEQUENCE [LARGE SCALE GENOMIC DNA]</scope>
    <source>
        <strain evidence="3">ATCC MYA-4622 / CBS 123669 / FGSC 9596 / NRRL 45880 / 77-13-4</strain>
    </source>
</reference>
<dbReference type="SUPFAM" id="SSF52266">
    <property type="entry name" value="SGNH hydrolase"/>
    <property type="match status" value="1"/>
</dbReference>
<dbReference type="InterPro" id="IPR036514">
    <property type="entry name" value="SGNH_hydro_sf"/>
</dbReference>
<dbReference type="KEGG" id="nhe:NECHADRAFT_9795"/>
<evidence type="ECO:0000313" key="3">
    <source>
        <dbReference type="Proteomes" id="UP000005206"/>
    </source>
</evidence>
<feature type="non-terminal residue" evidence="2">
    <location>
        <position position="1"/>
    </location>
</feature>
<evidence type="ECO:0000256" key="1">
    <source>
        <dbReference type="SAM" id="MobiDB-lite"/>
    </source>
</evidence>
<gene>
    <name evidence="2" type="ORF">NECHADRAFT_9795</name>
</gene>
<evidence type="ECO:0008006" key="4">
    <source>
        <dbReference type="Google" id="ProtNLM"/>
    </source>
</evidence>